<accession>A0A9D5DDD4</accession>
<gene>
    <name evidence="2" type="ORF">J5N97_007359</name>
</gene>
<sequence>MASTDAPLAPPASRVSREAAGRAVDALLNWMRTQAKHRKAQLLEHDDLLYLVLTLKKIPHKARIKAYRIPLPHHLHDPSSTSACLIVDDRLKAHLTAAAAKDIARSLALPVSEVITLSQLRSDYRPYEARRRLCDSHDLFFADRGVIPLLPRLIGKHFFKKKKIPLPLEFSRKSWPEHLRQCLGSTLLYLRSGTCSGLKVGRVSQDREQIVDNVLAAIEGAVQLVPKKWSNVRSLHIKSVESLALPIYQALPESGLKIEPLQKKESKKEKKDGAADEVVIQAHNPSETPKKKTKRLGRIHEGLLTDGGVDDDAIVQHLEDEKVGLDDDTMVEGFERLSKKKKRDLKVGKKTGQSMVEDSAPEVGLEDRDDKVMSLNGKKVKKARSKVRTETD</sequence>
<name>A0A9D5DDD4_9LILI</name>
<evidence type="ECO:0008006" key="4">
    <source>
        <dbReference type="Google" id="ProtNLM"/>
    </source>
</evidence>
<dbReference type="EMBL" id="JAGGNH010000001">
    <property type="protein sequence ID" value="KAJ0989003.1"/>
    <property type="molecule type" value="Genomic_DNA"/>
</dbReference>
<proteinExistence type="predicted"/>
<dbReference type="InterPro" id="IPR028364">
    <property type="entry name" value="Ribosomal_uL1/biogenesis"/>
</dbReference>
<dbReference type="InterPro" id="IPR016095">
    <property type="entry name" value="Ribosomal_uL1_3-a/b-sand"/>
</dbReference>
<evidence type="ECO:0000256" key="1">
    <source>
        <dbReference type="SAM" id="MobiDB-lite"/>
    </source>
</evidence>
<protein>
    <recommendedName>
        <fullName evidence="4">Ribosomal protein L1</fullName>
    </recommendedName>
</protein>
<dbReference type="Pfam" id="PF00687">
    <property type="entry name" value="Ribosomal_L1"/>
    <property type="match status" value="1"/>
</dbReference>
<dbReference type="GO" id="GO:0003723">
    <property type="term" value="F:RNA binding"/>
    <property type="evidence" value="ECO:0007669"/>
    <property type="project" value="InterPro"/>
</dbReference>
<keyword evidence="3" id="KW-1185">Reference proteome</keyword>
<organism evidence="2 3">
    <name type="scientific">Dioscorea zingiberensis</name>
    <dbReference type="NCBI Taxonomy" id="325984"/>
    <lineage>
        <taxon>Eukaryota</taxon>
        <taxon>Viridiplantae</taxon>
        <taxon>Streptophyta</taxon>
        <taxon>Embryophyta</taxon>
        <taxon>Tracheophyta</taxon>
        <taxon>Spermatophyta</taxon>
        <taxon>Magnoliopsida</taxon>
        <taxon>Liliopsida</taxon>
        <taxon>Dioscoreales</taxon>
        <taxon>Dioscoreaceae</taxon>
        <taxon>Dioscorea</taxon>
    </lineage>
</organism>
<reference evidence="2" key="1">
    <citation type="submission" date="2021-03" db="EMBL/GenBank/DDBJ databases">
        <authorList>
            <person name="Li Z."/>
            <person name="Yang C."/>
        </authorList>
    </citation>
    <scope>NUCLEOTIDE SEQUENCE</scope>
    <source>
        <strain evidence="2">Dzin_1.0</strain>
        <tissue evidence="2">Leaf</tissue>
    </source>
</reference>
<reference evidence="2" key="2">
    <citation type="journal article" date="2022" name="Hortic Res">
        <title>The genome of Dioscorea zingiberensis sheds light on the biosynthesis, origin and evolution of the medicinally important diosgenin saponins.</title>
        <authorList>
            <person name="Li Y."/>
            <person name="Tan C."/>
            <person name="Li Z."/>
            <person name="Guo J."/>
            <person name="Li S."/>
            <person name="Chen X."/>
            <person name="Wang C."/>
            <person name="Dai X."/>
            <person name="Yang H."/>
            <person name="Song W."/>
            <person name="Hou L."/>
            <person name="Xu J."/>
            <person name="Tong Z."/>
            <person name="Xu A."/>
            <person name="Yuan X."/>
            <person name="Wang W."/>
            <person name="Yang Q."/>
            <person name="Chen L."/>
            <person name="Sun Z."/>
            <person name="Wang K."/>
            <person name="Pan B."/>
            <person name="Chen J."/>
            <person name="Bao Y."/>
            <person name="Liu F."/>
            <person name="Qi X."/>
            <person name="Gang D.R."/>
            <person name="Wen J."/>
            <person name="Li J."/>
        </authorList>
    </citation>
    <scope>NUCLEOTIDE SEQUENCE</scope>
    <source>
        <strain evidence="2">Dzin_1.0</strain>
    </source>
</reference>
<dbReference type="CDD" id="cd00403">
    <property type="entry name" value="Ribosomal_L1"/>
    <property type="match status" value="1"/>
</dbReference>
<dbReference type="InterPro" id="IPR050257">
    <property type="entry name" value="eL8/uL1-like"/>
</dbReference>
<dbReference type="OrthoDB" id="10251727at2759"/>
<comment type="caution">
    <text evidence="2">The sequence shown here is derived from an EMBL/GenBank/DDBJ whole genome shotgun (WGS) entry which is preliminary data.</text>
</comment>
<dbReference type="PANTHER" id="PTHR23105">
    <property type="entry name" value="RIBOSOMAL PROTEIN L7AE FAMILY MEMBER"/>
    <property type="match status" value="1"/>
</dbReference>
<dbReference type="Proteomes" id="UP001085076">
    <property type="component" value="Miscellaneous, Linkage group lg01"/>
</dbReference>
<evidence type="ECO:0000313" key="2">
    <source>
        <dbReference type="EMBL" id="KAJ0989003.1"/>
    </source>
</evidence>
<dbReference type="InterPro" id="IPR023674">
    <property type="entry name" value="Ribosomal_uL1-like"/>
</dbReference>
<dbReference type="Gene3D" id="3.40.50.790">
    <property type="match status" value="1"/>
</dbReference>
<dbReference type="AlphaFoldDB" id="A0A9D5DDD4"/>
<feature type="region of interest" description="Disordered" evidence="1">
    <location>
        <begin position="338"/>
        <end position="392"/>
    </location>
</feature>
<dbReference type="Gene3D" id="3.30.190.20">
    <property type="match status" value="1"/>
</dbReference>
<dbReference type="SUPFAM" id="SSF56808">
    <property type="entry name" value="Ribosomal protein L1"/>
    <property type="match status" value="1"/>
</dbReference>
<evidence type="ECO:0000313" key="3">
    <source>
        <dbReference type="Proteomes" id="UP001085076"/>
    </source>
</evidence>